<organism evidence="5 6">
    <name type="scientific">Nonomuraea solani</name>
    <dbReference type="NCBI Taxonomy" id="1144553"/>
    <lineage>
        <taxon>Bacteria</taxon>
        <taxon>Bacillati</taxon>
        <taxon>Actinomycetota</taxon>
        <taxon>Actinomycetes</taxon>
        <taxon>Streptosporangiales</taxon>
        <taxon>Streptosporangiaceae</taxon>
        <taxon>Nonomuraea</taxon>
    </lineage>
</organism>
<dbReference type="InterPro" id="IPR051265">
    <property type="entry name" value="HIBADH-related_NP60_sf"/>
</dbReference>
<dbReference type="Pfam" id="PF03446">
    <property type="entry name" value="NAD_binding_2"/>
    <property type="match status" value="1"/>
</dbReference>
<dbReference type="EMBL" id="FNVT01000022">
    <property type="protein sequence ID" value="SEH01794.1"/>
    <property type="molecule type" value="Genomic_DNA"/>
</dbReference>
<dbReference type="PIRSF" id="PIRSF000103">
    <property type="entry name" value="HIBADH"/>
    <property type="match status" value="1"/>
</dbReference>
<dbReference type="Pfam" id="PF21761">
    <property type="entry name" value="RedAm-like_C"/>
    <property type="match status" value="1"/>
</dbReference>
<dbReference type="InterPro" id="IPR048666">
    <property type="entry name" value="RedAm-like_C"/>
</dbReference>
<dbReference type="Gene3D" id="3.40.50.720">
    <property type="entry name" value="NAD(P)-binding Rossmann-like Domain"/>
    <property type="match status" value="1"/>
</dbReference>
<evidence type="ECO:0000259" key="3">
    <source>
        <dbReference type="Pfam" id="PF03446"/>
    </source>
</evidence>
<evidence type="ECO:0000313" key="6">
    <source>
        <dbReference type="Proteomes" id="UP000236732"/>
    </source>
</evidence>
<evidence type="ECO:0000256" key="1">
    <source>
        <dbReference type="ARBA" id="ARBA00009080"/>
    </source>
</evidence>
<protein>
    <submittedName>
        <fullName evidence="5">3-hydroxyisobutyrate dehydrogenase</fullName>
    </submittedName>
</protein>
<dbReference type="GO" id="GO:0000785">
    <property type="term" value="C:chromatin"/>
    <property type="evidence" value="ECO:0007669"/>
    <property type="project" value="TreeGrafter"/>
</dbReference>
<dbReference type="GO" id="GO:0031491">
    <property type="term" value="F:nucleosome binding"/>
    <property type="evidence" value="ECO:0007669"/>
    <property type="project" value="TreeGrafter"/>
</dbReference>
<dbReference type="GO" id="GO:0140673">
    <property type="term" value="P:transcription elongation-coupled chromatin remodeling"/>
    <property type="evidence" value="ECO:0007669"/>
    <property type="project" value="TreeGrafter"/>
</dbReference>
<proteinExistence type="inferred from homology"/>
<accession>A0A1H6EYQ3</accession>
<reference evidence="5 6" key="1">
    <citation type="submission" date="2016-10" db="EMBL/GenBank/DDBJ databases">
        <authorList>
            <person name="de Groot N.N."/>
        </authorList>
    </citation>
    <scope>NUCLEOTIDE SEQUENCE [LARGE SCALE GENOMIC DNA]</scope>
    <source>
        <strain evidence="5 6">CGMCC 4.7037</strain>
    </source>
</reference>
<feature type="domain" description="6-phosphogluconate dehydrogenase NADP-binding" evidence="3">
    <location>
        <begin position="9"/>
        <end position="158"/>
    </location>
</feature>
<name>A0A1H6EYQ3_9ACTN</name>
<dbReference type="Gene3D" id="1.10.1040.10">
    <property type="entry name" value="N-(1-d-carboxylethyl)-l-norvaline Dehydrogenase, domain 2"/>
    <property type="match status" value="1"/>
</dbReference>
<dbReference type="SUPFAM" id="SSF51735">
    <property type="entry name" value="NAD(P)-binding Rossmann-fold domains"/>
    <property type="match status" value="1"/>
</dbReference>
<dbReference type="Proteomes" id="UP000236732">
    <property type="component" value="Unassembled WGS sequence"/>
</dbReference>
<dbReference type="InterPro" id="IPR013328">
    <property type="entry name" value="6PGD_dom2"/>
</dbReference>
<evidence type="ECO:0000259" key="4">
    <source>
        <dbReference type="Pfam" id="PF21761"/>
    </source>
</evidence>
<dbReference type="PANTHER" id="PTHR43580:SF2">
    <property type="entry name" value="CYTOKINE-LIKE NUCLEAR FACTOR N-PAC"/>
    <property type="match status" value="1"/>
</dbReference>
<dbReference type="InterPro" id="IPR006115">
    <property type="entry name" value="6PGDH_NADP-bd"/>
</dbReference>
<keyword evidence="2" id="KW-0560">Oxidoreductase</keyword>
<dbReference type="GO" id="GO:0050661">
    <property type="term" value="F:NADP binding"/>
    <property type="evidence" value="ECO:0007669"/>
    <property type="project" value="InterPro"/>
</dbReference>
<feature type="domain" description="NADPH-dependent reductive aminase-like C-terminal" evidence="4">
    <location>
        <begin position="165"/>
        <end position="269"/>
    </location>
</feature>
<dbReference type="GO" id="GO:0016491">
    <property type="term" value="F:oxidoreductase activity"/>
    <property type="evidence" value="ECO:0007669"/>
    <property type="project" value="UniProtKB-KW"/>
</dbReference>
<dbReference type="PANTHER" id="PTHR43580">
    <property type="entry name" value="OXIDOREDUCTASE GLYR1-RELATED"/>
    <property type="match status" value="1"/>
</dbReference>
<comment type="similarity">
    <text evidence="1">Belongs to the HIBADH-related family.</text>
</comment>
<evidence type="ECO:0000313" key="5">
    <source>
        <dbReference type="EMBL" id="SEH01794.1"/>
    </source>
</evidence>
<evidence type="ECO:0000256" key="2">
    <source>
        <dbReference type="ARBA" id="ARBA00023002"/>
    </source>
</evidence>
<dbReference type="InterPro" id="IPR036291">
    <property type="entry name" value="NAD(P)-bd_dom_sf"/>
</dbReference>
<gene>
    <name evidence="5" type="ORF">SAMN05444920_12245</name>
</gene>
<dbReference type="InterPro" id="IPR015815">
    <property type="entry name" value="HIBADH-related"/>
</dbReference>
<dbReference type="AlphaFoldDB" id="A0A1H6EYQ3"/>
<sequence length="275" mass="28842">MRMNIRHERISVLGLGAMGRALASALLEAGREVMVWNRTPGKAGDLVARGAREASSVAEAIGAGGLTVVCLLDDASVRETLAPAAPKLAGATLVNLTSGSVRQARELTTWLDEHGARLLAGGIMAVPPTIGTEGAFILYSGARDLFDRAAPVLAPLGRPHWVGEDPGFAALYDMAALSGMYGMSAGADHALTLVQAEGGDVEAFKREVLQPWMEQMLPFMVPDVGVHEAVPDEFNPAMQATGLENILAASGEAGAPTELGGHLRASLWRMRSAIR</sequence>
<dbReference type="GO" id="GO:0003677">
    <property type="term" value="F:DNA binding"/>
    <property type="evidence" value="ECO:0007669"/>
    <property type="project" value="TreeGrafter"/>
</dbReference>
<keyword evidence="6" id="KW-1185">Reference proteome</keyword>